<organism evidence="1 2">
    <name type="scientific">Moorena producens 3L</name>
    <dbReference type="NCBI Taxonomy" id="489825"/>
    <lineage>
        <taxon>Bacteria</taxon>
        <taxon>Bacillati</taxon>
        <taxon>Cyanobacteriota</taxon>
        <taxon>Cyanophyceae</taxon>
        <taxon>Coleofasciculales</taxon>
        <taxon>Coleofasciculaceae</taxon>
        <taxon>Moorena</taxon>
    </lineage>
</organism>
<reference evidence="1 2" key="1">
    <citation type="journal article" date="2011" name="Proc. Natl. Acad. Sci. U.S.A.">
        <title>Genomic insights into the physiology and ecology of the marine filamentous cyanobacterium Lyngbya majuscula.</title>
        <authorList>
            <person name="Jones A.C."/>
            <person name="Monroe E.A."/>
            <person name="Podell S."/>
            <person name="Hess W.R."/>
            <person name="Klages S."/>
            <person name="Esquenazi E."/>
            <person name="Niessen S."/>
            <person name="Hoover H."/>
            <person name="Rothmann M."/>
            <person name="Lasken R.S."/>
            <person name="Yates J.R.III."/>
            <person name="Reinhardt R."/>
            <person name="Kube M."/>
            <person name="Burkart M.D."/>
            <person name="Allen E.E."/>
            <person name="Dorrestein P.C."/>
            <person name="Gerwick W.H."/>
            <person name="Gerwick L."/>
        </authorList>
    </citation>
    <scope>NUCLEOTIDE SEQUENCE [LARGE SCALE GENOMIC DNA]</scope>
    <source>
        <strain evidence="1 2">3L</strain>
    </source>
</reference>
<name>F4XSH8_9CYAN</name>
<dbReference type="EMBL" id="GL890922">
    <property type="protein sequence ID" value="EGJ32448.1"/>
    <property type="molecule type" value="Genomic_DNA"/>
</dbReference>
<sequence>MACGYKLHADLVGAKNIALRTLLLRQDFERTGRLSTVPDVSQDETKTLD</sequence>
<gene>
    <name evidence="1" type="ORF">LYNGBM3L_17520</name>
</gene>
<keyword evidence="2" id="KW-1185">Reference proteome</keyword>
<dbReference type="GO" id="GO:0003677">
    <property type="term" value="F:DNA binding"/>
    <property type="evidence" value="ECO:0007669"/>
    <property type="project" value="UniProtKB-KW"/>
</dbReference>
<dbReference type="AlphaFoldDB" id="F4XSH8"/>
<protein>
    <submittedName>
        <fullName evidence="1">Putative DNA-binding domain transposase</fullName>
    </submittedName>
</protein>
<accession>F4XSH8</accession>
<dbReference type="HOGENOM" id="CLU_3137777_0_0_3"/>
<proteinExistence type="predicted"/>
<dbReference type="Proteomes" id="UP000003959">
    <property type="component" value="Unassembled WGS sequence"/>
</dbReference>
<evidence type="ECO:0000313" key="1">
    <source>
        <dbReference type="EMBL" id="EGJ32448.1"/>
    </source>
</evidence>
<evidence type="ECO:0000313" key="2">
    <source>
        <dbReference type="Proteomes" id="UP000003959"/>
    </source>
</evidence>
<keyword evidence="1" id="KW-0238">DNA-binding</keyword>
<dbReference type="eggNOG" id="COG0675">
    <property type="taxonomic scope" value="Bacteria"/>
</dbReference>